<dbReference type="Pfam" id="PF03379">
    <property type="entry name" value="CcmB"/>
    <property type="match status" value="1"/>
</dbReference>
<evidence type="ECO:0000256" key="11">
    <source>
        <dbReference type="ARBA" id="ARBA00023136"/>
    </source>
</evidence>
<evidence type="ECO:0000256" key="10">
    <source>
        <dbReference type="ARBA" id="ARBA00022989"/>
    </source>
</evidence>
<dbReference type="NCBIfam" id="TIGR01190">
    <property type="entry name" value="ccmB"/>
    <property type="match status" value="1"/>
</dbReference>
<accession>A0A4Y8ULH4</accession>
<organism evidence="14 15">
    <name type="scientific">Gammaproteobacteria bacterium LSUCC0057</name>
    <dbReference type="NCBI Taxonomy" id="2559237"/>
    <lineage>
        <taxon>Bacteria</taxon>
        <taxon>Pseudomonadati</taxon>
        <taxon>Pseudomonadota</taxon>
        <taxon>Gammaproteobacteria</taxon>
        <taxon>Cellvibrionales</taxon>
        <taxon>Porticoccaceae</taxon>
        <taxon>SAR92 clade</taxon>
    </lineage>
</organism>
<keyword evidence="8 13" id="KW-0812">Transmembrane</keyword>
<keyword evidence="10 13" id="KW-1133">Transmembrane helix</keyword>
<reference evidence="14 15" key="1">
    <citation type="submission" date="2019-03" db="EMBL/GenBank/DDBJ databases">
        <title>Draft genome of Gammaproteobacteria bacterium LSUCC0057, a member of the SAR92 clade.</title>
        <authorList>
            <person name="Lanclos V.C."/>
            <person name="Doiron C."/>
            <person name="Henson M.W."/>
            <person name="Thrash J.C."/>
        </authorList>
    </citation>
    <scope>NUCLEOTIDE SEQUENCE [LARGE SCALE GENOMIC DNA]</scope>
    <source>
        <strain evidence="14 15">LSUCC0057</strain>
    </source>
</reference>
<feature type="transmembrane region" description="Helical" evidence="13">
    <location>
        <begin position="128"/>
        <end position="151"/>
    </location>
</feature>
<evidence type="ECO:0000256" key="2">
    <source>
        <dbReference type="ARBA" id="ARBA00004429"/>
    </source>
</evidence>
<dbReference type="PIRSF" id="PIRSF002764">
    <property type="entry name" value="CcmB"/>
    <property type="match status" value="1"/>
</dbReference>
<gene>
    <name evidence="14" type="primary">ccmB</name>
    <name evidence="14" type="ORF">E3W66_01995</name>
</gene>
<dbReference type="GO" id="GO:0015232">
    <property type="term" value="F:heme transmembrane transporter activity"/>
    <property type="evidence" value="ECO:0007669"/>
    <property type="project" value="InterPro"/>
</dbReference>
<protein>
    <recommendedName>
        <fullName evidence="4 12">Heme exporter protein B</fullName>
    </recommendedName>
</protein>
<dbReference type="GO" id="GO:1903607">
    <property type="term" value="P:cytochrome c biosynthetic process"/>
    <property type="evidence" value="ECO:0007669"/>
    <property type="project" value="TreeGrafter"/>
</dbReference>
<comment type="function">
    <text evidence="1 12">Required for the export of heme to the periplasm for the biogenesis of c-type cytochromes.</text>
</comment>
<feature type="transmembrane region" description="Helical" evidence="13">
    <location>
        <begin position="57"/>
        <end position="75"/>
    </location>
</feature>
<evidence type="ECO:0000256" key="12">
    <source>
        <dbReference type="PIRNR" id="PIRNR002764"/>
    </source>
</evidence>
<evidence type="ECO:0000256" key="5">
    <source>
        <dbReference type="ARBA" id="ARBA00022448"/>
    </source>
</evidence>
<evidence type="ECO:0000313" key="14">
    <source>
        <dbReference type="EMBL" id="TFH69328.1"/>
    </source>
</evidence>
<name>A0A4Y8ULH4_9GAMM</name>
<keyword evidence="5 12" id="KW-0813">Transport</keyword>
<sequence>MIRMANGTVNTLRRELLLASRRRGELANPLLFFVMMAALVPLGISPQSTVLAELAPGMIWVMALLATLLSLEPLFAEDYRDGSLDQLLLAADGMAFAVLGKMLAHWLVTGLPLTLVAPLLATLLALPAAGWLPLLASLLVGTLALSFIGAMGAALTVSLQRSGVLLTLIVMPLYVPVIIFGSATVQRAIEGFSWLAPLALLATLAVAAIALCPLVVVGALRLTASE</sequence>
<keyword evidence="6 12" id="KW-1003">Cell membrane</keyword>
<dbReference type="PRINTS" id="PR01414">
    <property type="entry name" value="CCMBBIOGNSIS"/>
</dbReference>
<dbReference type="GO" id="GO:0005886">
    <property type="term" value="C:plasma membrane"/>
    <property type="evidence" value="ECO:0007669"/>
    <property type="project" value="UniProtKB-SubCell"/>
</dbReference>
<dbReference type="GO" id="GO:0017004">
    <property type="term" value="P:cytochrome complex assembly"/>
    <property type="evidence" value="ECO:0007669"/>
    <property type="project" value="UniProtKB-KW"/>
</dbReference>
<evidence type="ECO:0000256" key="4">
    <source>
        <dbReference type="ARBA" id="ARBA00016452"/>
    </source>
</evidence>
<feature type="transmembrane region" description="Helical" evidence="13">
    <location>
        <begin position="163"/>
        <end position="183"/>
    </location>
</feature>
<evidence type="ECO:0000256" key="1">
    <source>
        <dbReference type="ARBA" id="ARBA00002442"/>
    </source>
</evidence>
<keyword evidence="7 12" id="KW-0997">Cell inner membrane</keyword>
<keyword evidence="11 12" id="KW-0472">Membrane</keyword>
<dbReference type="InterPro" id="IPR003544">
    <property type="entry name" value="Cyt_c_biogenesis_CcmB"/>
</dbReference>
<feature type="transmembrane region" description="Helical" evidence="13">
    <location>
        <begin position="195"/>
        <end position="220"/>
    </location>
</feature>
<dbReference type="Proteomes" id="UP000298133">
    <property type="component" value="Unassembled WGS sequence"/>
</dbReference>
<evidence type="ECO:0000256" key="7">
    <source>
        <dbReference type="ARBA" id="ARBA00022519"/>
    </source>
</evidence>
<evidence type="ECO:0000256" key="9">
    <source>
        <dbReference type="ARBA" id="ARBA00022748"/>
    </source>
</evidence>
<evidence type="ECO:0000256" key="13">
    <source>
        <dbReference type="SAM" id="Phobius"/>
    </source>
</evidence>
<dbReference type="InterPro" id="IPR026031">
    <property type="entry name" value="Cyt_c_CcmB_bac"/>
</dbReference>
<dbReference type="OrthoDB" id="9799895at2"/>
<comment type="subcellular location">
    <subcellularLocation>
        <location evidence="2">Cell inner membrane</location>
        <topology evidence="2">Multi-pass membrane protein</topology>
    </subcellularLocation>
</comment>
<comment type="similarity">
    <text evidence="3 12">Belongs to the CcmB/CycW/HelB family.</text>
</comment>
<keyword evidence="15" id="KW-1185">Reference proteome</keyword>
<keyword evidence="9 12" id="KW-0201">Cytochrome c-type biogenesis</keyword>
<evidence type="ECO:0000256" key="6">
    <source>
        <dbReference type="ARBA" id="ARBA00022475"/>
    </source>
</evidence>
<dbReference type="PANTHER" id="PTHR30070">
    <property type="entry name" value="HEME EXPORTER PROTEIN B"/>
    <property type="match status" value="1"/>
</dbReference>
<comment type="caution">
    <text evidence="14">The sequence shown here is derived from an EMBL/GenBank/DDBJ whole genome shotgun (WGS) entry which is preliminary data.</text>
</comment>
<evidence type="ECO:0000313" key="15">
    <source>
        <dbReference type="Proteomes" id="UP000298133"/>
    </source>
</evidence>
<evidence type="ECO:0000256" key="8">
    <source>
        <dbReference type="ARBA" id="ARBA00022692"/>
    </source>
</evidence>
<evidence type="ECO:0000256" key="3">
    <source>
        <dbReference type="ARBA" id="ARBA00010544"/>
    </source>
</evidence>
<dbReference type="AlphaFoldDB" id="A0A4Y8ULH4"/>
<proteinExistence type="inferred from homology"/>
<dbReference type="EMBL" id="SPIA01000001">
    <property type="protein sequence ID" value="TFH69328.1"/>
    <property type="molecule type" value="Genomic_DNA"/>
</dbReference>
<dbReference type="PANTHER" id="PTHR30070:SF1">
    <property type="entry name" value="CYTOCHROME C BIOGENESIS B-RELATED"/>
    <property type="match status" value="1"/>
</dbReference>
<feature type="transmembrane region" description="Helical" evidence="13">
    <location>
        <begin position="26"/>
        <end position="45"/>
    </location>
</feature>